<dbReference type="RefSeq" id="WP_003603840.1">
    <property type="nucleotide sequence ID" value="NZ_AGJK01000180.1"/>
</dbReference>
<comment type="caution">
    <text evidence="2">The sequence shown here is derived from an EMBL/GenBank/DDBJ whole genome shotgun (WGS) entry which is preliminary data.</text>
</comment>
<feature type="chain" id="PRO_5003551600" description="CoxB-like protein" evidence="1">
    <location>
        <begin position="37"/>
        <end position="303"/>
    </location>
</feature>
<feature type="signal peptide" evidence="1">
    <location>
        <begin position="1"/>
        <end position="36"/>
    </location>
</feature>
<dbReference type="PATRIC" id="fig|882800.3.peg.4541"/>
<organism evidence="2 3">
    <name type="scientific">Methylorubrum extorquens DSM 13060</name>
    <dbReference type="NCBI Taxonomy" id="882800"/>
    <lineage>
        <taxon>Bacteria</taxon>
        <taxon>Pseudomonadati</taxon>
        <taxon>Pseudomonadota</taxon>
        <taxon>Alphaproteobacteria</taxon>
        <taxon>Hyphomicrobiales</taxon>
        <taxon>Methylobacteriaceae</taxon>
        <taxon>Methylorubrum</taxon>
    </lineage>
</organism>
<gene>
    <name evidence="2" type="ORF">MetexDRAFT_4635</name>
</gene>
<evidence type="ECO:0000256" key="1">
    <source>
        <dbReference type="SAM" id="SignalP"/>
    </source>
</evidence>
<accession>H1KPS2</accession>
<evidence type="ECO:0000313" key="2">
    <source>
        <dbReference type="EMBL" id="EHP90473.1"/>
    </source>
</evidence>
<evidence type="ECO:0000313" key="3">
    <source>
        <dbReference type="Proteomes" id="UP000004382"/>
    </source>
</evidence>
<proteinExistence type="predicted"/>
<reference evidence="2 3" key="1">
    <citation type="submission" date="2011-09" db="EMBL/GenBank/DDBJ databases">
        <title>The draft genome of Methylobacterium extorquens DSM 13060.</title>
        <authorList>
            <consortium name="US DOE Joint Genome Institute (JGI-PGF)"/>
            <person name="Lucas S."/>
            <person name="Han J."/>
            <person name="Lapidus A."/>
            <person name="Cheng J.-F."/>
            <person name="Goodwin L."/>
            <person name="Pitluck S."/>
            <person name="Peters L."/>
            <person name="Land M.L."/>
            <person name="Hauser L."/>
            <person name="Koskimaki J."/>
            <person name="Halonen O."/>
            <person name="Pirttila A."/>
            <person name="Frank C."/>
            <person name="Woyke T.J."/>
        </authorList>
    </citation>
    <scope>NUCLEOTIDE SEQUENCE [LARGE SCALE GENOMIC DNA]</scope>
    <source>
        <strain evidence="2 3">DSM 13060</strain>
    </source>
</reference>
<keyword evidence="1" id="KW-0732">Signal</keyword>
<protein>
    <recommendedName>
        <fullName evidence="4">CoxB-like protein</fullName>
    </recommendedName>
</protein>
<dbReference type="EMBL" id="AGJK01000180">
    <property type="protein sequence ID" value="EHP90473.1"/>
    <property type="molecule type" value="Genomic_DNA"/>
</dbReference>
<evidence type="ECO:0008006" key="4">
    <source>
        <dbReference type="Google" id="ProtNLM"/>
    </source>
</evidence>
<dbReference type="AlphaFoldDB" id="H1KPS2"/>
<dbReference type="Proteomes" id="UP000004382">
    <property type="component" value="Unassembled WGS sequence"/>
</dbReference>
<sequence precursor="true">MLKGGLRVATASRRAAGRLSLALAAAGIVLATPAGAGSVAQPGGSIGIPAGAQIPVGLYFVAVPNYGVRYTFPASSDLNVNTATFALSTPWSVLGARLQFIVFNRSAVSASARGAPSSTGLGQSLYATQLAWNLGNDVGVSYLLGGYVPNSTRFGPQEGSLTHRFAVSYTGNGYNLTANLLYGHFLTDRALNGTRAFPDYLNIDLTATRRFGKFEFGPVAYASADLPVGNVPGYRRQSQFAVGGLVGYNFGPVNVQAYITRDVAERHYGGQETRGWARLIVPIWQDKGEVAPNRTLVTRQQGQ</sequence>
<name>H1KPS2_METEX</name>